<feature type="non-terminal residue" evidence="1">
    <location>
        <position position="149"/>
    </location>
</feature>
<sequence>KDADYCVHCVVFPGANKRRGQLASEPFRNWILALEVFTGHFTDAKRNQKDGGNVHQAQQLNCLQPLCRTKRQSPSIIALRGIRDDSKYINEAVSNCVNFQALLEFRAGARDLVLKEHIATAHKNHTTKNDICKILDAYENKIYAHLMKE</sequence>
<dbReference type="Proteomes" id="UP001164746">
    <property type="component" value="Chromosome 6"/>
</dbReference>
<name>A0ABY7EF62_MYAAR</name>
<feature type="non-terminal residue" evidence="1">
    <location>
        <position position="1"/>
    </location>
</feature>
<organism evidence="1 2">
    <name type="scientific">Mya arenaria</name>
    <name type="common">Soft-shell clam</name>
    <dbReference type="NCBI Taxonomy" id="6604"/>
    <lineage>
        <taxon>Eukaryota</taxon>
        <taxon>Metazoa</taxon>
        <taxon>Spiralia</taxon>
        <taxon>Lophotrochozoa</taxon>
        <taxon>Mollusca</taxon>
        <taxon>Bivalvia</taxon>
        <taxon>Autobranchia</taxon>
        <taxon>Heteroconchia</taxon>
        <taxon>Euheterodonta</taxon>
        <taxon>Imparidentia</taxon>
        <taxon>Neoheterodontei</taxon>
        <taxon>Myida</taxon>
        <taxon>Myoidea</taxon>
        <taxon>Myidae</taxon>
        <taxon>Mya</taxon>
    </lineage>
</organism>
<evidence type="ECO:0000313" key="2">
    <source>
        <dbReference type="Proteomes" id="UP001164746"/>
    </source>
</evidence>
<gene>
    <name evidence="1" type="ORF">MAR_017384</name>
</gene>
<proteinExistence type="predicted"/>
<keyword evidence="2" id="KW-1185">Reference proteome</keyword>
<accession>A0ABY7EF62</accession>
<evidence type="ECO:0000313" key="1">
    <source>
        <dbReference type="EMBL" id="WAR07426.1"/>
    </source>
</evidence>
<dbReference type="EMBL" id="CP111017">
    <property type="protein sequence ID" value="WAR07426.1"/>
    <property type="molecule type" value="Genomic_DNA"/>
</dbReference>
<reference evidence="1" key="1">
    <citation type="submission" date="2022-11" db="EMBL/GenBank/DDBJ databases">
        <title>Centuries of genome instability and evolution in soft-shell clam transmissible cancer (bioRxiv).</title>
        <authorList>
            <person name="Hart S.F.M."/>
            <person name="Yonemitsu M.A."/>
            <person name="Giersch R.M."/>
            <person name="Beal B.F."/>
            <person name="Arriagada G."/>
            <person name="Davis B.W."/>
            <person name="Ostrander E.A."/>
            <person name="Goff S.P."/>
            <person name="Metzger M.J."/>
        </authorList>
    </citation>
    <scope>NUCLEOTIDE SEQUENCE</scope>
    <source>
        <strain evidence="1">MELC-2E11</strain>
        <tissue evidence="1">Siphon/mantle</tissue>
    </source>
</reference>
<protein>
    <submittedName>
        <fullName evidence="1">Uncharacterized protein</fullName>
    </submittedName>
</protein>